<dbReference type="Proteomes" id="UP001199642">
    <property type="component" value="Chromosome"/>
</dbReference>
<evidence type="ECO:0000313" key="2">
    <source>
        <dbReference type="EMBL" id="UGS28187.1"/>
    </source>
</evidence>
<reference evidence="2 3" key="1">
    <citation type="submission" date="2023-01" db="EMBL/GenBank/DDBJ databases">
        <title>Characterization of estradiol degrading bacteria Microbacterium sp. MZT7 and reveal degrading genes through genome analysis.</title>
        <authorList>
            <person name="Hao P."/>
            <person name="Gao Y."/>
        </authorList>
    </citation>
    <scope>NUCLEOTIDE SEQUENCE [LARGE SCALE GENOMIC DNA]</scope>
    <source>
        <strain evidence="2 3">MZT7</strain>
    </source>
</reference>
<dbReference type="InterPro" id="IPR036390">
    <property type="entry name" value="WH_DNA-bd_sf"/>
</dbReference>
<dbReference type="Pfam" id="PF03551">
    <property type="entry name" value="PadR"/>
    <property type="match status" value="1"/>
</dbReference>
<dbReference type="EMBL" id="CP082781">
    <property type="protein sequence ID" value="UGS28187.1"/>
    <property type="molecule type" value="Genomic_DNA"/>
</dbReference>
<dbReference type="PANTHER" id="PTHR33169">
    <property type="entry name" value="PADR-FAMILY TRANSCRIPTIONAL REGULATOR"/>
    <property type="match status" value="1"/>
</dbReference>
<dbReference type="InterPro" id="IPR052509">
    <property type="entry name" value="Metal_resp_DNA-bind_regulator"/>
</dbReference>
<name>A0ABY3RVT2_9MICO</name>
<accession>A0ABY3RVT2</accession>
<evidence type="ECO:0000313" key="3">
    <source>
        <dbReference type="Proteomes" id="UP001199642"/>
    </source>
</evidence>
<gene>
    <name evidence="2" type="ORF">K8F61_08525</name>
</gene>
<evidence type="ECO:0000259" key="1">
    <source>
        <dbReference type="Pfam" id="PF03551"/>
    </source>
</evidence>
<dbReference type="SUPFAM" id="SSF46785">
    <property type="entry name" value="Winged helix' DNA-binding domain"/>
    <property type="match status" value="1"/>
</dbReference>
<organism evidence="2 3">
    <name type="scientific">Microbacterium resistens</name>
    <dbReference type="NCBI Taxonomy" id="156977"/>
    <lineage>
        <taxon>Bacteria</taxon>
        <taxon>Bacillati</taxon>
        <taxon>Actinomycetota</taxon>
        <taxon>Actinomycetes</taxon>
        <taxon>Micrococcales</taxon>
        <taxon>Microbacteriaceae</taxon>
        <taxon>Microbacterium</taxon>
    </lineage>
</organism>
<keyword evidence="3" id="KW-1185">Reference proteome</keyword>
<proteinExistence type="predicted"/>
<dbReference type="RefSeq" id="WP_231821339.1">
    <property type="nucleotide sequence ID" value="NZ_CP082781.1"/>
</dbReference>
<protein>
    <submittedName>
        <fullName evidence="2">PadR family transcriptional regulator</fullName>
    </submittedName>
</protein>
<sequence>MGKQLTEMLKGTLEGIVLATLATRPAYGYEITARLREQGFTEIVEGTVYALLVRIEQRGLVDVEKVPSEKGPPRKVFTLNAQGRAALDEFWETWTFLEERIDRLRTPHDTPTTQGE</sequence>
<dbReference type="Gene3D" id="1.10.10.10">
    <property type="entry name" value="Winged helix-like DNA-binding domain superfamily/Winged helix DNA-binding domain"/>
    <property type="match status" value="1"/>
</dbReference>
<feature type="domain" description="Transcription regulator PadR N-terminal" evidence="1">
    <location>
        <begin position="17"/>
        <end position="88"/>
    </location>
</feature>
<dbReference type="InterPro" id="IPR005149">
    <property type="entry name" value="Tscrpt_reg_PadR_N"/>
</dbReference>
<dbReference type="InterPro" id="IPR036388">
    <property type="entry name" value="WH-like_DNA-bd_sf"/>
</dbReference>
<dbReference type="PANTHER" id="PTHR33169:SF14">
    <property type="entry name" value="TRANSCRIPTIONAL REGULATOR RV3488"/>
    <property type="match status" value="1"/>
</dbReference>